<evidence type="ECO:0000313" key="1">
    <source>
        <dbReference type="Proteomes" id="UP000046395"/>
    </source>
</evidence>
<reference evidence="2" key="1">
    <citation type="submission" date="2019-12" db="UniProtKB">
        <authorList>
            <consortium name="WormBaseParasite"/>
        </authorList>
    </citation>
    <scope>IDENTIFICATION</scope>
</reference>
<protein>
    <submittedName>
        <fullName evidence="2">60S ribosomal protein L34</fullName>
    </submittedName>
</protein>
<organism evidence="1 2">
    <name type="scientific">Trichuris muris</name>
    <name type="common">Mouse whipworm</name>
    <dbReference type="NCBI Taxonomy" id="70415"/>
    <lineage>
        <taxon>Eukaryota</taxon>
        <taxon>Metazoa</taxon>
        <taxon>Ecdysozoa</taxon>
        <taxon>Nematoda</taxon>
        <taxon>Enoplea</taxon>
        <taxon>Dorylaimia</taxon>
        <taxon>Trichinellida</taxon>
        <taxon>Trichuridae</taxon>
        <taxon>Trichuris</taxon>
    </lineage>
</organism>
<dbReference type="WBParaSite" id="TMUE_3000014213.1">
    <property type="protein sequence ID" value="TMUE_3000014213.1"/>
    <property type="gene ID" value="WBGene00293903"/>
</dbReference>
<dbReference type="Proteomes" id="UP000046395">
    <property type="component" value="Unassembled WGS sequence"/>
</dbReference>
<dbReference type="AlphaFoldDB" id="A0A5S6R450"/>
<keyword evidence="1" id="KW-1185">Reference proteome</keyword>
<proteinExistence type="predicted"/>
<sequence>MNTGCEQPVMIKIEKYYGRQSSRCCTRTKGALQKVRRKGQGIRAFTSLKVTLPKAHFSEHTSLISKFSLPIVQFME</sequence>
<name>A0A5S6R450_TRIMR</name>
<accession>A0A5S6R450</accession>
<evidence type="ECO:0000313" key="2">
    <source>
        <dbReference type="WBParaSite" id="TMUE_3000014213.1"/>
    </source>
</evidence>